<reference evidence="3 4" key="1">
    <citation type="submission" date="2018-10" db="EMBL/GenBank/DDBJ databases">
        <title>Genomic Encyclopedia of Type Strains, Phase IV (KMG-IV): sequencing the most valuable type-strain genomes for metagenomic binning, comparative biology and taxonomic classification.</title>
        <authorList>
            <person name="Goeker M."/>
        </authorList>
    </citation>
    <scope>NUCLEOTIDE SEQUENCE [LARGE SCALE GENOMIC DNA]</scope>
    <source>
        <strain evidence="3 4">DSM 4734</strain>
    </source>
</reference>
<dbReference type="PANTHER" id="PTHR43685">
    <property type="entry name" value="GLYCOSYLTRANSFERASE"/>
    <property type="match status" value="1"/>
</dbReference>
<dbReference type="InterPro" id="IPR001173">
    <property type="entry name" value="Glyco_trans_2-like"/>
</dbReference>
<evidence type="ECO:0000313" key="4">
    <source>
        <dbReference type="Proteomes" id="UP000273675"/>
    </source>
</evidence>
<dbReference type="Proteomes" id="UP000273675">
    <property type="component" value="Unassembled WGS sequence"/>
</dbReference>
<dbReference type="InterPro" id="IPR050834">
    <property type="entry name" value="Glycosyltransf_2"/>
</dbReference>
<evidence type="ECO:0000256" key="1">
    <source>
        <dbReference type="SAM" id="Phobius"/>
    </source>
</evidence>
<name>A0A495D1S4_9PROT</name>
<gene>
    <name evidence="3" type="ORF">C7435_2598</name>
</gene>
<protein>
    <submittedName>
        <fullName evidence="3">Succinoglycan biosynthesis protein ExoM</fullName>
    </submittedName>
</protein>
<dbReference type="CDD" id="cd00761">
    <property type="entry name" value="Glyco_tranf_GTA_type"/>
    <property type="match status" value="1"/>
</dbReference>
<feature type="domain" description="Glycosyltransferase 2-like" evidence="2">
    <location>
        <begin position="4"/>
        <end position="164"/>
    </location>
</feature>
<dbReference type="PANTHER" id="PTHR43685:SF11">
    <property type="entry name" value="GLYCOSYLTRANSFERASE TAGX-RELATED"/>
    <property type="match status" value="1"/>
</dbReference>
<dbReference type="OrthoDB" id="6116224at2"/>
<accession>A0A495D1S4</accession>
<dbReference type="EMBL" id="RBIM01000006">
    <property type="protein sequence ID" value="RKQ95495.1"/>
    <property type="molecule type" value="Genomic_DNA"/>
</dbReference>
<dbReference type="Pfam" id="PF00535">
    <property type="entry name" value="Glycos_transf_2"/>
    <property type="match status" value="1"/>
</dbReference>
<dbReference type="SUPFAM" id="SSF53448">
    <property type="entry name" value="Nucleotide-diphospho-sugar transferases"/>
    <property type="match status" value="1"/>
</dbReference>
<keyword evidence="1" id="KW-0472">Membrane</keyword>
<dbReference type="RefSeq" id="WP_121212011.1">
    <property type="nucleotide sequence ID" value="NZ_RBIM01000006.1"/>
</dbReference>
<dbReference type="InterPro" id="IPR029044">
    <property type="entry name" value="Nucleotide-diphossugar_trans"/>
</dbReference>
<sequence length="314" mass="33509">MSVSVILPTFRRPDGLRAALASLMAQSRQPDEIIIVDNDPAGSAARGVANARAVARCKVTYVHEERAGVANARNAGWAAATSRYVAFLDDDEIASAGWLESLMATATTLPADVVFGPLRGEALDAPNGVRAGLAQRLYSRPGAITDHRLDAPFGCGNSLVDRNAFKLADAPFDPRMNISGGEDDLFFAELARQGARFGWSAAAHAVETVDARRTSWRYLLARSFAFGQGATQSAANARPRRWAGIGFWMMVGLGQLAAYGAVAAVTMLARHASAARWLDRAVQGAGKLFWIEAFEPRFYGEAAPLSPADPTSQA</sequence>
<keyword evidence="1" id="KW-0812">Transmembrane</keyword>
<organism evidence="3 4">
    <name type="scientific">Maricaulis maris</name>
    <dbReference type="NCBI Taxonomy" id="74318"/>
    <lineage>
        <taxon>Bacteria</taxon>
        <taxon>Pseudomonadati</taxon>
        <taxon>Pseudomonadota</taxon>
        <taxon>Alphaproteobacteria</taxon>
        <taxon>Maricaulales</taxon>
        <taxon>Maricaulaceae</taxon>
        <taxon>Maricaulis</taxon>
    </lineage>
</organism>
<keyword evidence="1" id="KW-1133">Transmembrane helix</keyword>
<evidence type="ECO:0000259" key="2">
    <source>
        <dbReference type="Pfam" id="PF00535"/>
    </source>
</evidence>
<dbReference type="Gene3D" id="3.90.550.10">
    <property type="entry name" value="Spore Coat Polysaccharide Biosynthesis Protein SpsA, Chain A"/>
    <property type="match status" value="1"/>
</dbReference>
<proteinExistence type="predicted"/>
<feature type="transmembrane region" description="Helical" evidence="1">
    <location>
        <begin position="245"/>
        <end position="269"/>
    </location>
</feature>
<comment type="caution">
    <text evidence="3">The sequence shown here is derived from an EMBL/GenBank/DDBJ whole genome shotgun (WGS) entry which is preliminary data.</text>
</comment>
<evidence type="ECO:0000313" key="3">
    <source>
        <dbReference type="EMBL" id="RKQ95495.1"/>
    </source>
</evidence>
<dbReference type="AlphaFoldDB" id="A0A495D1S4"/>